<keyword evidence="5 10" id="KW-0863">Zinc-finger</keyword>
<dbReference type="PANTHER" id="PTHR20934">
    <property type="entry name" value="TRANSCRIPTION ELONGATION FACTOR 1 HOMOLOG"/>
    <property type="match status" value="1"/>
</dbReference>
<comment type="similarity">
    <text evidence="3 10">Belongs to the ELOF1 family.</text>
</comment>
<evidence type="ECO:0000313" key="13">
    <source>
        <dbReference type="Proteomes" id="UP001197093"/>
    </source>
</evidence>
<dbReference type="Proteomes" id="UP001197093">
    <property type="component" value="Unassembled WGS sequence"/>
</dbReference>
<evidence type="ECO:0000256" key="4">
    <source>
        <dbReference type="ARBA" id="ARBA00022723"/>
    </source>
</evidence>
<evidence type="ECO:0000256" key="11">
    <source>
        <dbReference type="SAM" id="MobiDB-lite"/>
    </source>
</evidence>
<sequence>MGKRKSSSKPQGPKKREPLPTTFTCLFCNHEKSVEVKLDKKSGCGSLDCKVCGQKFQCSINYLSSPIDVYSEWVDAADAVAEEARQNESQARGGAKFTSRRAGESSQRIDEDEDEGGYEGDDIVADDEDYD</sequence>
<feature type="region of interest" description="Disordered" evidence="11">
    <location>
        <begin position="85"/>
        <end position="131"/>
    </location>
</feature>
<dbReference type="GO" id="GO:0008023">
    <property type="term" value="C:transcription elongation factor complex"/>
    <property type="evidence" value="ECO:0007669"/>
    <property type="project" value="TreeGrafter"/>
</dbReference>
<evidence type="ECO:0000256" key="9">
    <source>
        <dbReference type="ARBA" id="ARBA00023242"/>
    </source>
</evidence>
<comment type="caution">
    <text evidence="12">The sequence shown here is derived from an EMBL/GenBank/DDBJ whole genome shotgun (WGS) entry which is preliminary data.</text>
</comment>
<comment type="function">
    <text evidence="1 10">Transcription elongation factor implicated in the maintenance of proper chromatin structure in actively transcribed regions.</text>
</comment>
<comment type="subcellular location">
    <subcellularLocation>
        <location evidence="2 10">Nucleus</location>
    </subcellularLocation>
</comment>
<dbReference type="InterPro" id="IPR007808">
    <property type="entry name" value="Elf1"/>
</dbReference>
<accession>A0AAD4HZM2</accession>
<evidence type="ECO:0000256" key="1">
    <source>
        <dbReference type="ARBA" id="ARBA00003357"/>
    </source>
</evidence>
<evidence type="ECO:0000313" key="12">
    <source>
        <dbReference type="EMBL" id="KAG7289006.1"/>
    </source>
</evidence>
<evidence type="ECO:0000256" key="2">
    <source>
        <dbReference type="ARBA" id="ARBA00004123"/>
    </source>
</evidence>
<evidence type="ECO:0000256" key="8">
    <source>
        <dbReference type="ARBA" id="ARBA00023163"/>
    </source>
</evidence>
<evidence type="ECO:0000256" key="3">
    <source>
        <dbReference type="ARBA" id="ARBA00009730"/>
    </source>
</evidence>
<dbReference type="PANTHER" id="PTHR20934:SF0">
    <property type="entry name" value="TRANSCRIPTION ELONGATION FACTOR 1 HOMOLOG"/>
    <property type="match status" value="1"/>
</dbReference>
<keyword evidence="6 10" id="KW-0862">Zinc</keyword>
<protein>
    <recommendedName>
        <fullName evidence="10">Transcription elongation factor 1 homolog</fullName>
    </recommendedName>
</protein>
<name>A0AAD4HZM2_9PEZI</name>
<dbReference type="GO" id="GO:0000993">
    <property type="term" value="F:RNA polymerase II complex binding"/>
    <property type="evidence" value="ECO:0007669"/>
    <property type="project" value="TreeGrafter"/>
</dbReference>
<keyword evidence="7 10" id="KW-0805">Transcription regulation</keyword>
<keyword evidence="4 10" id="KW-0479">Metal-binding</keyword>
<feature type="compositionally biased region" description="Acidic residues" evidence="11">
    <location>
        <begin position="110"/>
        <end position="131"/>
    </location>
</feature>
<dbReference type="SUPFAM" id="SSF57783">
    <property type="entry name" value="Zinc beta-ribbon"/>
    <property type="match status" value="1"/>
</dbReference>
<reference evidence="12" key="1">
    <citation type="submission" date="2023-02" db="EMBL/GenBank/DDBJ databases">
        <authorList>
            <person name="Palmer J.M."/>
        </authorList>
    </citation>
    <scope>NUCLEOTIDE SEQUENCE</scope>
    <source>
        <strain evidence="12">FW57</strain>
    </source>
</reference>
<evidence type="ECO:0000256" key="7">
    <source>
        <dbReference type="ARBA" id="ARBA00023015"/>
    </source>
</evidence>
<evidence type="ECO:0000256" key="6">
    <source>
        <dbReference type="ARBA" id="ARBA00022833"/>
    </source>
</evidence>
<gene>
    <name evidence="12" type="ORF">NEMBOFW57_005367</name>
</gene>
<dbReference type="GO" id="GO:0006368">
    <property type="term" value="P:transcription elongation by RNA polymerase II"/>
    <property type="evidence" value="ECO:0007669"/>
    <property type="project" value="TreeGrafter"/>
</dbReference>
<organism evidence="12 13">
    <name type="scientific">Staphylotrichum longicolle</name>
    <dbReference type="NCBI Taxonomy" id="669026"/>
    <lineage>
        <taxon>Eukaryota</taxon>
        <taxon>Fungi</taxon>
        <taxon>Dikarya</taxon>
        <taxon>Ascomycota</taxon>
        <taxon>Pezizomycotina</taxon>
        <taxon>Sordariomycetes</taxon>
        <taxon>Sordariomycetidae</taxon>
        <taxon>Sordariales</taxon>
        <taxon>Chaetomiaceae</taxon>
        <taxon>Staphylotrichum</taxon>
    </lineage>
</organism>
<feature type="region of interest" description="Disordered" evidence="11">
    <location>
        <begin position="1"/>
        <end position="20"/>
    </location>
</feature>
<evidence type="ECO:0000256" key="5">
    <source>
        <dbReference type="ARBA" id="ARBA00022771"/>
    </source>
</evidence>
<dbReference type="FunFam" id="2.20.25.190:FF:000001">
    <property type="entry name" value="Transcription elongation factor 1 homolog"/>
    <property type="match status" value="1"/>
</dbReference>
<keyword evidence="13" id="KW-1185">Reference proteome</keyword>
<proteinExistence type="inferred from homology"/>
<dbReference type="EMBL" id="JAHCVI010000002">
    <property type="protein sequence ID" value="KAG7289006.1"/>
    <property type="molecule type" value="Genomic_DNA"/>
</dbReference>
<keyword evidence="9 10" id="KW-0539">Nucleus</keyword>
<dbReference type="InterPro" id="IPR038567">
    <property type="entry name" value="T_Elf1_sf"/>
</dbReference>
<keyword evidence="8 10" id="KW-0804">Transcription</keyword>
<dbReference type="Gene3D" id="2.20.25.190">
    <property type="match status" value="1"/>
</dbReference>
<dbReference type="Pfam" id="PF05129">
    <property type="entry name" value="Zn_ribbon_Elf1"/>
    <property type="match status" value="1"/>
</dbReference>
<evidence type="ECO:0000256" key="10">
    <source>
        <dbReference type="RuleBase" id="RU364033"/>
    </source>
</evidence>
<dbReference type="AlphaFoldDB" id="A0AAD4HZM2"/>
<dbReference type="GO" id="GO:0008270">
    <property type="term" value="F:zinc ion binding"/>
    <property type="evidence" value="ECO:0007669"/>
    <property type="project" value="UniProtKB-KW"/>
</dbReference>